<sequence length="191" mass="20945">MPSIVWWRPTPSHVPRQINGQVGIAHTHPGTPHSPFPRLYQIATLSRRNTATAAHRFLIFAQSSGTPSTPGGDAHQLSWQPAGSHRPFTSSCATRTALCAVTLCPAALQLRWLAAETYVLHVPVLPTAPNSVPTGHYHSEVSQSTWSRKPLHSHLHSARHSLVQPTCITAAWISKPYRAVCLLRRTLSQAN</sequence>
<keyword evidence="2" id="KW-1185">Reference proteome</keyword>
<dbReference type="AlphaFoldDB" id="A0A5C3N6G1"/>
<name>A0A5C3N6G1_9AGAM</name>
<gene>
    <name evidence="1" type="ORF">OE88DRAFT_1505828</name>
</gene>
<protein>
    <submittedName>
        <fullName evidence="1">Uncharacterized protein</fullName>
    </submittedName>
</protein>
<evidence type="ECO:0000313" key="1">
    <source>
        <dbReference type="EMBL" id="TFK52106.1"/>
    </source>
</evidence>
<dbReference type="Proteomes" id="UP000305948">
    <property type="component" value="Unassembled WGS sequence"/>
</dbReference>
<accession>A0A5C3N6G1</accession>
<organism evidence="1 2">
    <name type="scientific">Heliocybe sulcata</name>
    <dbReference type="NCBI Taxonomy" id="5364"/>
    <lineage>
        <taxon>Eukaryota</taxon>
        <taxon>Fungi</taxon>
        <taxon>Dikarya</taxon>
        <taxon>Basidiomycota</taxon>
        <taxon>Agaricomycotina</taxon>
        <taxon>Agaricomycetes</taxon>
        <taxon>Gloeophyllales</taxon>
        <taxon>Gloeophyllaceae</taxon>
        <taxon>Heliocybe</taxon>
    </lineage>
</organism>
<dbReference type="EMBL" id="ML213510">
    <property type="protein sequence ID" value="TFK52106.1"/>
    <property type="molecule type" value="Genomic_DNA"/>
</dbReference>
<reference evidence="1 2" key="1">
    <citation type="journal article" date="2019" name="Nat. Ecol. Evol.">
        <title>Megaphylogeny resolves global patterns of mushroom evolution.</title>
        <authorList>
            <person name="Varga T."/>
            <person name="Krizsan K."/>
            <person name="Foldi C."/>
            <person name="Dima B."/>
            <person name="Sanchez-Garcia M."/>
            <person name="Sanchez-Ramirez S."/>
            <person name="Szollosi G.J."/>
            <person name="Szarkandi J.G."/>
            <person name="Papp V."/>
            <person name="Albert L."/>
            <person name="Andreopoulos W."/>
            <person name="Angelini C."/>
            <person name="Antonin V."/>
            <person name="Barry K.W."/>
            <person name="Bougher N.L."/>
            <person name="Buchanan P."/>
            <person name="Buyck B."/>
            <person name="Bense V."/>
            <person name="Catcheside P."/>
            <person name="Chovatia M."/>
            <person name="Cooper J."/>
            <person name="Damon W."/>
            <person name="Desjardin D."/>
            <person name="Finy P."/>
            <person name="Geml J."/>
            <person name="Haridas S."/>
            <person name="Hughes K."/>
            <person name="Justo A."/>
            <person name="Karasinski D."/>
            <person name="Kautmanova I."/>
            <person name="Kiss B."/>
            <person name="Kocsube S."/>
            <person name="Kotiranta H."/>
            <person name="LaButti K.M."/>
            <person name="Lechner B.E."/>
            <person name="Liimatainen K."/>
            <person name="Lipzen A."/>
            <person name="Lukacs Z."/>
            <person name="Mihaltcheva S."/>
            <person name="Morgado L.N."/>
            <person name="Niskanen T."/>
            <person name="Noordeloos M.E."/>
            <person name="Ohm R.A."/>
            <person name="Ortiz-Santana B."/>
            <person name="Ovrebo C."/>
            <person name="Racz N."/>
            <person name="Riley R."/>
            <person name="Savchenko A."/>
            <person name="Shiryaev A."/>
            <person name="Soop K."/>
            <person name="Spirin V."/>
            <person name="Szebenyi C."/>
            <person name="Tomsovsky M."/>
            <person name="Tulloss R.E."/>
            <person name="Uehling J."/>
            <person name="Grigoriev I.V."/>
            <person name="Vagvolgyi C."/>
            <person name="Papp T."/>
            <person name="Martin F.M."/>
            <person name="Miettinen O."/>
            <person name="Hibbett D.S."/>
            <person name="Nagy L.G."/>
        </authorList>
    </citation>
    <scope>NUCLEOTIDE SEQUENCE [LARGE SCALE GENOMIC DNA]</scope>
    <source>
        <strain evidence="1 2">OMC1185</strain>
    </source>
</reference>
<proteinExistence type="predicted"/>
<evidence type="ECO:0000313" key="2">
    <source>
        <dbReference type="Proteomes" id="UP000305948"/>
    </source>
</evidence>